<dbReference type="OrthoDB" id="350754at2"/>
<evidence type="ECO:0000259" key="9">
    <source>
        <dbReference type="PROSITE" id="PS51350"/>
    </source>
</evidence>
<dbReference type="CDD" id="cd00367">
    <property type="entry name" value="PTS-HPr_like"/>
    <property type="match status" value="1"/>
</dbReference>
<comment type="function">
    <text evidence="3">General (non sugar-specific) component of the phosphoenolpyruvate-dependent sugar phosphotransferase system (sugar PTS). This major carbohydrate active-transport system catalyzes the phosphorylation of incoming sugar substrates concomitantly with their translocation across the cell membrane. The phosphoryl group from phosphoenolpyruvate (PEP) is transferred to the phosphoryl carrier protein HPr by enzyme I. Phospho-HPr then transfers it to the PTS EIIA domain.</text>
</comment>
<accession>A0A511JMD3</accession>
<keyword evidence="10" id="KW-0813">Transport</keyword>
<dbReference type="InterPro" id="IPR001020">
    <property type="entry name" value="PTS_HPr_His_P_site"/>
</dbReference>
<keyword evidence="6" id="KW-0808">Transferase</keyword>
<dbReference type="InterPro" id="IPR000032">
    <property type="entry name" value="HPr-like"/>
</dbReference>
<gene>
    <name evidence="10" type="primary">dhaM</name>
    <name evidence="10" type="ORF">CTE05_26510</name>
</gene>
<dbReference type="Gene3D" id="3.40.50.510">
    <property type="entry name" value="Phosphotransferase system, mannose-type IIA component"/>
    <property type="match status" value="1"/>
</dbReference>
<comment type="caution">
    <text evidence="10">The sequence shown here is derived from an EMBL/GenBank/DDBJ whole genome shotgun (WGS) entry which is preliminary data.</text>
</comment>
<dbReference type="GO" id="GO:0016020">
    <property type="term" value="C:membrane"/>
    <property type="evidence" value="ECO:0007669"/>
    <property type="project" value="InterPro"/>
</dbReference>
<dbReference type="PRINTS" id="PR00107">
    <property type="entry name" value="PHOSPHOCPHPR"/>
</dbReference>
<dbReference type="SUPFAM" id="SSF53062">
    <property type="entry name" value="PTS system fructose IIA component-like"/>
    <property type="match status" value="1"/>
</dbReference>
<protein>
    <recommendedName>
        <fullName evidence="5">Phosphocarrier protein HPr</fullName>
        <ecNumber evidence="4">2.7.1.121</ecNumber>
    </recommendedName>
</protein>
<comment type="catalytic activity">
    <reaction evidence="1">
        <text>dihydroxyacetone + phosphoenolpyruvate = dihydroxyacetone phosphate + pyruvate</text>
        <dbReference type="Rhea" id="RHEA:18381"/>
        <dbReference type="ChEBI" id="CHEBI:15361"/>
        <dbReference type="ChEBI" id="CHEBI:16016"/>
        <dbReference type="ChEBI" id="CHEBI:57642"/>
        <dbReference type="ChEBI" id="CHEBI:58702"/>
        <dbReference type="EC" id="2.7.1.121"/>
    </reaction>
</comment>
<dbReference type="Proteomes" id="UP000321049">
    <property type="component" value="Unassembled WGS sequence"/>
</dbReference>
<dbReference type="AlphaFoldDB" id="A0A511JMD3"/>
<dbReference type="PROSITE" id="PS00369">
    <property type="entry name" value="PTS_HPR_HIS"/>
    <property type="match status" value="1"/>
</dbReference>
<comment type="function">
    <text evidence="2">Component of the dihydroxyacetone kinase complex, which is responsible for the phosphoenolpyruvate (PEP)-dependent phosphorylation of dihydroxyacetone. DhaM serves as the phosphoryl donor. Is phosphorylated by phosphoenolpyruvate in an EI- and HPr-dependent reaction, and a phosphorelay system on histidine residues finally leads to phosphoryl transfer to DhaL and dihydroxyacetone.</text>
</comment>
<comment type="subunit">
    <text evidence="7">Homodimer. The dihydroxyacetone kinase complex is composed of a homodimer of DhaM, a homodimer of DhaK and the subunit DhaL.</text>
</comment>
<evidence type="ECO:0000256" key="5">
    <source>
        <dbReference type="ARBA" id="ARBA00020422"/>
    </source>
</evidence>
<sequence length="235" mass="23446">MTRELAPVALVLVSHSRALAQGTVELAGQMAPGVLLIAAGGMDDGGLGTSYELVEQALVEATQGDRSAVVLTDLGSAVLTTESVLELLDEDVAARVRLADAPFVEGAVAAAVTAHGGADLGGVLASAVHAGSTFGDVAGSPAAAERTPDDGVLRAVAVLRNPLGLHARPAAVVARMLAAYDAKVRVNGANAASVLELMKLGAKQGVELTIETEGPQAAEARDALVAAVEGGFGEV</sequence>
<dbReference type="EMBL" id="BJWH01000014">
    <property type="protein sequence ID" value="GEL99104.1"/>
    <property type="molecule type" value="Genomic_DNA"/>
</dbReference>
<dbReference type="InterPro" id="IPR012844">
    <property type="entry name" value="DhaM_N"/>
</dbReference>
<dbReference type="Gene3D" id="3.30.1340.10">
    <property type="entry name" value="HPr-like"/>
    <property type="match status" value="1"/>
</dbReference>
<dbReference type="PANTHER" id="PTHR38594">
    <property type="entry name" value="PEP-DEPENDENT DIHYDROXYACETONE KINASE, PHOSPHORYL DONOR SUBUNIT DHAM"/>
    <property type="match status" value="1"/>
</dbReference>
<organism evidence="10 11">
    <name type="scientific">Cellulomonas terrae</name>
    <dbReference type="NCBI Taxonomy" id="311234"/>
    <lineage>
        <taxon>Bacteria</taxon>
        <taxon>Bacillati</taxon>
        <taxon>Actinomycetota</taxon>
        <taxon>Actinomycetes</taxon>
        <taxon>Micrococcales</taxon>
        <taxon>Cellulomonadaceae</taxon>
        <taxon>Cellulomonas</taxon>
    </lineage>
</organism>
<dbReference type="GO" id="GO:0047324">
    <property type="term" value="F:phosphoenolpyruvate-glycerone phosphotransferase activity"/>
    <property type="evidence" value="ECO:0007669"/>
    <property type="project" value="UniProtKB-EC"/>
</dbReference>
<dbReference type="Pfam" id="PF03610">
    <property type="entry name" value="EIIA-man"/>
    <property type="match status" value="1"/>
</dbReference>
<evidence type="ECO:0000256" key="3">
    <source>
        <dbReference type="ARBA" id="ARBA00003681"/>
    </source>
</evidence>
<keyword evidence="11" id="KW-1185">Reference proteome</keyword>
<dbReference type="Pfam" id="PF00381">
    <property type="entry name" value="PTS-HPr"/>
    <property type="match status" value="1"/>
</dbReference>
<proteinExistence type="predicted"/>
<evidence type="ECO:0000313" key="11">
    <source>
        <dbReference type="Proteomes" id="UP000321049"/>
    </source>
</evidence>
<evidence type="ECO:0000256" key="2">
    <source>
        <dbReference type="ARBA" id="ARBA00002788"/>
    </source>
</evidence>
<feature type="domain" description="PTS EIIA type-4" evidence="8">
    <location>
        <begin position="7"/>
        <end position="152"/>
    </location>
</feature>
<dbReference type="SUPFAM" id="SSF55594">
    <property type="entry name" value="HPr-like"/>
    <property type="match status" value="1"/>
</dbReference>
<feature type="domain" description="HPr" evidence="9">
    <location>
        <begin position="152"/>
        <end position="235"/>
    </location>
</feature>
<evidence type="ECO:0000313" key="10">
    <source>
        <dbReference type="EMBL" id="GEL99104.1"/>
    </source>
</evidence>
<dbReference type="PROSITE" id="PS51096">
    <property type="entry name" value="PTS_EIIA_TYPE_4"/>
    <property type="match status" value="1"/>
</dbReference>
<dbReference type="InterPro" id="IPR035895">
    <property type="entry name" value="HPr-like_sf"/>
</dbReference>
<keyword evidence="10" id="KW-0762">Sugar transport</keyword>
<dbReference type="NCBIfam" id="TIGR02364">
    <property type="entry name" value="dha_pts"/>
    <property type="match status" value="1"/>
</dbReference>
<dbReference type="GO" id="GO:0009401">
    <property type="term" value="P:phosphoenolpyruvate-dependent sugar phosphotransferase system"/>
    <property type="evidence" value="ECO:0007669"/>
    <property type="project" value="InterPro"/>
</dbReference>
<evidence type="ECO:0000256" key="1">
    <source>
        <dbReference type="ARBA" id="ARBA00001113"/>
    </source>
</evidence>
<dbReference type="InterPro" id="IPR039643">
    <property type="entry name" value="DhaM"/>
</dbReference>
<evidence type="ECO:0000256" key="7">
    <source>
        <dbReference type="ARBA" id="ARBA00046577"/>
    </source>
</evidence>
<dbReference type="RefSeq" id="WP_146846781.1">
    <property type="nucleotide sequence ID" value="NZ_BJWH01000014.1"/>
</dbReference>
<reference evidence="10 11" key="1">
    <citation type="submission" date="2019-07" db="EMBL/GenBank/DDBJ databases">
        <title>Whole genome shotgun sequence of Cellulomonas terrae NBRC 100819.</title>
        <authorList>
            <person name="Hosoyama A."/>
            <person name="Uohara A."/>
            <person name="Ohji S."/>
            <person name="Ichikawa N."/>
        </authorList>
    </citation>
    <scope>NUCLEOTIDE SEQUENCE [LARGE SCALE GENOMIC DNA]</scope>
    <source>
        <strain evidence="10 11">NBRC 100819</strain>
    </source>
</reference>
<evidence type="ECO:0000256" key="6">
    <source>
        <dbReference type="ARBA" id="ARBA00022679"/>
    </source>
</evidence>
<dbReference type="InterPro" id="IPR004701">
    <property type="entry name" value="PTS_EIIA_man-typ"/>
</dbReference>
<dbReference type="PROSITE" id="PS51350">
    <property type="entry name" value="PTS_HPR_DOM"/>
    <property type="match status" value="1"/>
</dbReference>
<dbReference type="NCBIfam" id="TIGR01003">
    <property type="entry name" value="PTS_HPr_family"/>
    <property type="match status" value="1"/>
</dbReference>
<dbReference type="GO" id="GO:0019563">
    <property type="term" value="P:glycerol catabolic process"/>
    <property type="evidence" value="ECO:0007669"/>
    <property type="project" value="InterPro"/>
</dbReference>
<dbReference type="InterPro" id="IPR036662">
    <property type="entry name" value="PTS_EIIA_man-typ_sf"/>
</dbReference>
<evidence type="ECO:0000259" key="8">
    <source>
        <dbReference type="PROSITE" id="PS51096"/>
    </source>
</evidence>
<name>A0A511JMD3_9CELL</name>
<dbReference type="EC" id="2.7.1.121" evidence="4"/>
<dbReference type="PANTHER" id="PTHR38594:SF1">
    <property type="entry name" value="PEP-DEPENDENT DIHYDROXYACETONE KINASE, PHOSPHORYL DONOR SUBUNIT DHAM"/>
    <property type="match status" value="1"/>
</dbReference>
<evidence type="ECO:0000256" key="4">
    <source>
        <dbReference type="ARBA" id="ARBA00012095"/>
    </source>
</evidence>